<protein>
    <submittedName>
        <fullName evidence="1">Uncharacterized protein</fullName>
    </submittedName>
</protein>
<keyword evidence="2" id="KW-1185">Reference proteome</keyword>
<accession>A0A158DA01</accession>
<gene>
    <name evidence="1" type="ORF">AWB78_04909</name>
</gene>
<evidence type="ECO:0000313" key="1">
    <source>
        <dbReference type="EMBL" id="SAK91311.1"/>
    </source>
</evidence>
<proteinExistence type="predicted"/>
<dbReference type="AlphaFoldDB" id="A0A158DA01"/>
<name>A0A158DA01_9BURK</name>
<dbReference type="EMBL" id="FCOX02000029">
    <property type="protein sequence ID" value="SAK91311.1"/>
    <property type="molecule type" value="Genomic_DNA"/>
</dbReference>
<dbReference type="Proteomes" id="UP000071859">
    <property type="component" value="Unassembled WGS sequence"/>
</dbReference>
<comment type="caution">
    <text evidence="1">The sequence shown here is derived from an EMBL/GenBank/DDBJ whole genome shotgun (WGS) entry which is preliminary data.</text>
</comment>
<sequence length="63" mass="7065">MRQPGCISVSISSQLTTVKRGTWMPARSPASGWIGLVSLAHRKKTRRFLMWGSFEDARLQAFA</sequence>
<reference evidence="1" key="1">
    <citation type="submission" date="2016-01" db="EMBL/GenBank/DDBJ databases">
        <authorList>
            <person name="Peeters C."/>
        </authorList>
    </citation>
    <scope>NUCLEOTIDE SEQUENCE</scope>
    <source>
        <strain evidence="1">LMG 29321</strain>
    </source>
</reference>
<organism evidence="1 2">
    <name type="scientific">Caballeronia calidae</name>
    <dbReference type="NCBI Taxonomy" id="1777139"/>
    <lineage>
        <taxon>Bacteria</taxon>
        <taxon>Pseudomonadati</taxon>
        <taxon>Pseudomonadota</taxon>
        <taxon>Betaproteobacteria</taxon>
        <taxon>Burkholderiales</taxon>
        <taxon>Burkholderiaceae</taxon>
        <taxon>Caballeronia</taxon>
    </lineage>
</organism>
<evidence type="ECO:0000313" key="2">
    <source>
        <dbReference type="Proteomes" id="UP000071859"/>
    </source>
</evidence>